<keyword evidence="3" id="KW-1185">Reference proteome</keyword>
<accession>A0A9K3NP60</accession>
<keyword evidence="1" id="KW-0472">Membrane</keyword>
<evidence type="ECO:0000313" key="2">
    <source>
        <dbReference type="EMBL" id="KAF5807531.1"/>
    </source>
</evidence>
<protein>
    <recommendedName>
        <fullName evidence="4">Transmembrane protein</fullName>
    </recommendedName>
</protein>
<gene>
    <name evidence="2" type="ORF">HanXRQr2_Chr05g0234731</name>
</gene>
<proteinExistence type="predicted"/>
<keyword evidence="1" id="KW-1133">Transmembrane helix</keyword>
<feature type="transmembrane region" description="Helical" evidence="1">
    <location>
        <begin position="57"/>
        <end position="77"/>
    </location>
</feature>
<dbReference type="EMBL" id="MNCJ02000320">
    <property type="protein sequence ID" value="KAF5807531.1"/>
    <property type="molecule type" value="Genomic_DNA"/>
</dbReference>
<reference evidence="2" key="2">
    <citation type="submission" date="2020-06" db="EMBL/GenBank/DDBJ databases">
        <title>Helianthus annuus Genome sequencing and assembly Release 2.</title>
        <authorList>
            <person name="Gouzy J."/>
            <person name="Langlade N."/>
            <person name="Munos S."/>
        </authorList>
    </citation>
    <scope>NUCLEOTIDE SEQUENCE</scope>
    <source>
        <tissue evidence="2">Leaves</tissue>
    </source>
</reference>
<evidence type="ECO:0008006" key="4">
    <source>
        <dbReference type="Google" id="ProtNLM"/>
    </source>
</evidence>
<evidence type="ECO:0000256" key="1">
    <source>
        <dbReference type="SAM" id="Phobius"/>
    </source>
</evidence>
<organism evidence="2 3">
    <name type="scientific">Helianthus annuus</name>
    <name type="common">Common sunflower</name>
    <dbReference type="NCBI Taxonomy" id="4232"/>
    <lineage>
        <taxon>Eukaryota</taxon>
        <taxon>Viridiplantae</taxon>
        <taxon>Streptophyta</taxon>
        <taxon>Embryophyta</taxon>
        <taxon>Tracheophyta</taxon>
        <taxon>Spermatophyta</taxon>
        <taxon>Magnoliopsida</taxon>
        <taxon>eudicotyledons</taxon>
        <taxon>Gunneridae</taxon>
        <taxon>Pentapetalae</taxon>
        <taxon>asterids</taxon>
        <taxon>campanulids</taxon>
        <taxon>Asterales</taxon>
        <taxon>Asteraceae</taxon>
        <taxon>Asteroideae</taxon>
        <taxon>Heliantheae alliance</taxon>
        <taxon>Heliantheae</taxon>
        <taxon>Helianthus</taxon>
    </lineage>
</organism>
<dbReference type="Gramene" id="mRNA:HanXRQr2_Chr05g0234731">
    <property type="protein sequence ID" value="mRNA:HanXRQr2_Chr05g0234731"/>
    <property type="gene ID" value="HanXRQr2_Chr05g0234731"/>
</dbReference>
<reference evidence="2" key="1">
    <citation type="journal article" date="2017" name="Nature">
        <title>The sunflower genome provides insights into oil metabolism, flowering and Asterid evolution.</title>
        <authorList>
            <person name="Badouin H."/>
            <person name="Gouzy J."/>
            <person name="Grassa C.J."/>
            <person name="Murat F."/>
            <person name="Staton S.E."/>
            <person name="Cottret L."/>
            <person name="Lelandais-Briere C."/>
            <person name="Owens G.L."/>
            <person name="Carrere S."/>
            <person name="Mayjonade B."/>
            <person name="Legrand L."/>
            <person name="Gill N."/>
            <person name="Kane N.C."/>
            <person name="Bowers J.E."/>
            <person name="Hubner S."/>
            <person name="Bellec A."/>
            <person name="Berard A."/>
            <person name="Berges H."/>
            <person name="Blanchet N."/>
            <person name="Boniface M.C."/>
            <person name="Brunel D."/>
            <person name="Catrice O."/>
            <person name="Chaidir N."/>
            <person name="Claudel C."/>
            <person name="Donnadieu C."/>
            <person name="Faraut T."/>
            <person name="Fievet G."/>
            <person name="Helmstetter N."/>
            <person name="King M."/>
            <person name="Knapp S.J."/>
            <person name="Lai Z."/>
            <person name="Le Paslier M.C."/>
            <person name="Lippi Y."/>
            <person name="Lorenzon L."/>
            <person name="Mandel J.R."/>
            <person name="Marage G."/>
            <person name="Marchand G."/>
            <person name="Marquand E."/>
            <person name="Bret-Mestries E."/>
            <person name="Morien E."/>
            <person name="Nambeesan S."/>
            <person name="Nguyen T."/>
            <person name="Pegot-Espagnet P."/>
            <person name="Pouilly N."/>
            <person name="Raftis F."/>
            <person name="Sallet E."/>
            <person name="Schiex T."/>
            <person name="Thomas J."/>
            <person name="Vandecasteele C."/>
            <person name="Vares D."/>
            <person name="Vear F."/>
            <person name="Vautrin S."/>
            <person name="Crespi M."/>
            <person name="Mangin B."/>
            <person name="Burke J.M."/>
            <person name="Salse J."/>
            <person name="Munos S."/>
            <person name="Vincourt P."/>
            <person name="Rieseberg L.H."/>
            <person name="Langlade N.B."/>
        </authorList>
    </citation>
    <scope>NUCLEOTIDE SEQUENCE</scope>
    <source>
        <tissue evidence="2">Leaves</tissue>
    </source>
</reference>
<dbReference type="Proteomes" id="UP000215914">
    <property type="component" value="Unassembled WGS sequence"/>
</dbReference>
<dbReference type="AlphaFoldDB" id="A0A9K3NP60"/>
<comment type="caution">
    <text evidence="2">The sequence shown here is derived from an EMBL/GenBank/DDBJ whole genome shotgun (WGS) entry which is preliminary data.</text>
</comment>
<keyword evidence="1" id="KW-0812">Transmembrane</keyword>
<sequence>MQQKEKKVKYVLRVSLSLLLFLMIFILKCREYGYEDCDMMVQSRDPVNSVGRVMKMMQMMMVMKMMQWVLLISKGILVI</sequence>
<evidence type="ECO:0000313" key="3">
    <source>
        <dbReference type="Proteomes" id="UP000215914"/>
    </source>
</evidence>
<name>A0A9K3NP60_HELAN</name>